<dbReference type="AlphaFoldDB" id="A0A4Y2CMK3"/>
<protein>
    <submittedName>
        <fullName evidence="2">Uncharacterized protein</fullName>
    </submittedName>
</protein>
<dbReference type="EMBL" id="BGPR01000215">
    <property type="protein sequence ID" value="GBM05399.1"/>
    <property type="molecule type" value="Genomic_DNA"/>
</dbReference>
<organism evidence="2 3">
    <name type="scientific">Araneus ventricosus</name>
    <name type="common">Orbweaver spider</name>
    <name type="synonym">Epeira ventricosa</name>
    <dbReference type="NCBI Taxonomy" id="182803"/>
    <lineage>
        <taxon>Eukaryota</taxon>
        <taxon>Metazoa</taxon>
        <taxon>Ecdysozoa</taxon>
        <taxon>Arthropoda</taxon>
        <taxon>Chelicerata</taxon>
        <taxon>Arachnida</taxon>
        <taxon>Araneae</taxon>
        <taxon>Araneomorphae</taxon>
        <taxon>Entelegynae</taxon>
        <taxon>Araneoidea</taxon>
        <taxon>Araneidae</taxon>
        <taxon>Araneus</taxon>
    </lineage>
</organism>
<evidence type="ECO:0000313" key="3">
    <source>
        <dbReference type="Proteomes" id="UP000499080"/>
    </source>
</evidence>
<sequence length="138" mass="15680">MVNTKSQTKMAENADLFALLSEMKKSVEKGQEEMKKEQEETKKELEKGREEMKNLIPAGKEVMRAHVETNQLVASLRGSVAEVLPAEKLTDLITIRNALESRFGDSHLTQFYRKITRQKPVECVQALAADMKRLMSLT</sequence>
<dbReference type="OrthoDB" id="6515820at2759"/>
<accession>A0A4Y2CMK3</accession>
<feature type="region of interest" description="Disordered" evidence="1">
    <location>
        <begin position="27"/>
        <end position="47"/>
    </location>
</feature>
<evidence type="ECO:0000313" key="2">
    <source>
        <dbReference type="EMBL" id="GBM05399.1"/>
    </source>
</evidence>
<reference evidence="2 3" key="1">
    <citation type="journal article" date="2019" name="Sci. Rep.">
        <title>Orb-weaving spider Araneus ventricosus genome elucidates the spidroin gene catalogue.</title>
        <authorList>
            <person name="Kono N."/>
            <person name="Nakamura H."/>
            <person name="Ohtoshi R."/>
            <person name="Moran D.A.P."/>
            <person name="Shinohara A."/>
            <person name="Yoshida Y."/>
            <person name="Fujiwara M."/>
            <person name="Mori M."/>
            <person name="Tomita M."/>
            <person name="Arakawa K."/>
        </authorList>
    </citation>
    <scope>NUCLEOTIDE SEQUENCE [LARGE SCALE GENOMIC DNA]</scope>
</reference>
<gene>
    <name evidence="2" type="ORF">AVEN_94708_1</name>
</gene>
<dbReference type="Proteomes" id="UP000499080">
    <property type="component" value="Unassembled WGS sequence"/>
</dbReference>
<comment type="caution">
    <text evidence="2">The sequence shown here is derived from an EMBL/GenBank/DDBJ whole genome shotgun (WGS) entry which is preliminary data.</text>
</comment>
<proteinExistence type="predicted"/>
<keyword evidence="3" id="KW-1185">Reference proteome</keyword>
<evidence type="ECO:0000256" key="1">
    <source>
        <dbReference type="SAM" id="MobiDB-lite"/>
    </source>
</evidence>
<name>A0A4Y2CMK3_ARAVE</name>